<dbReference type="KEGG" id="pspc:Strain318_002210"/>
<gene>
    <name evidence="6" type="ORF">Strain138_002211</name>
    <name evidence="7" type="ORF">Strain318_002210</name>
</gene>
<dbReference type="SUPFAM" id="SSF161111">
    <property type="entry name" value="Cation efflux protein transmembrane domain-like"/>
    <property type="match status" value="1"/>
</dbReference>
<accession>A0AA49Q876</accession>
<keyword evidence="3 5" id="KW-1133">Transmembrane helix</keyword>
<organism evidence="7 8">
    <name type="scientific">Pseudogemmatithrix spongiicola</name>
    <dbReference type="NCBI Taxonomy" id="3062599"/>
    <lineage>
        <taxon>Bacteria</taxon>
        <taxon>Pseudomonadati</taxon>
        <taxon>Gemmatimonadota</taxon>
        <taxon>Gemmatimonadia</taxon>
        <taxon>Gemmatimonadales</taxon>
        <taxon>Gemmatimonadaceae</taxon>
        <taxon>Pseudogemmatithrix</taxon>
    </lineage>
</organism>
<evidence type="ECO:0000256" key="5">
    <source>
        <dbReference type="SAM" id="Phobius"/>
    </source>
</evidence>
<dbReference type="EMBL" id="CP130613">
    <property type="protein sequence ID" value="WKW15807.1"/>
    <property type="molecule type" value="Genomic_DNA"/>
</dbReference>
<name>A0AA49Q876_9BACT</name>
<accession>A0AA49Q693</accession>
<dbReference type="GO" id="GO:0016020">
    <property type="term" value="C:membrane"/>
    <property type="evidence" value="ECO:0007669"/>
    <property type="project" value="UniProtKB-SubCell"/>
</dbReference>
<keyword evidence="4 5" id="KW-0472">Membrane</keyword>
<dbReference type="EMBL" id="CP130612">
    <property type="protein sequence ID" value="WKW12900.1"/>
    <property type="molecule type" value="Genomic_DNA"/>
</dbReference>
<evidence type="ECO:0000256" key="1">
    <source>
        <dbReference type="ARBA" id="ARBA00004141"/>
    </source>
</evidence>
<protein>
    <submittedName>
        <fullName evidence="7">Uncharacterized protein</fullName>
    </submittedName>
</protein>
<evidence type="ECO:0000313" key="8">
    <source>
        <dbReference type="Proteomes" id="UP001229955"/>
    </source>
</evidence>
<reference evidence="7" key="1">
    <citation type="submission" date="2023-07" db="EMBL/GenBank/DDBJ databases">
        <authorList>
            <person name="Haufschild T."/>
            <person name="Kallscheuer N."/>
            <person name="Hammer J."/>
            <person name="Kohn T."/>
            <person name="Kabuu M."/>
            <person name="Jogler M."/>
            <person name="Wohfarth N."/>
            <person name="Heuer A."/>
            <person name="Rohde M."/>
            <person name="van Teeseling M.C.F."/>
            <person name="Jogler C."/>
        </authorList>
    </citation>
    <scope>NUCLEOTIDE SEQUENCE</scope>
    <source>
        <strain evidence="6">Strain 138</strain>
        <strain evidence="7">Strain 318</strain>
    </source>
</reference>
<evidence type="ECO:0000256" key="4">
    <source>
        <dbReference type="ARBA" id="ARBA00023136"/>
    </source>
</evidence>
<dbReference type="InterPro" id="IPR027469">
    <property type="entry name" value="Cation_efflux_TMD_sf"/>
</dbReference>
<dbReference type="Proteomes" id="UP001229955">
    <property type="component" value="Chromosome"/>
</dbReference>
<evidence type="ECO:0000313" key="7">
    <source>
        <dbReference type="EMBL" id="WKW15807.1"/>
    </source>
</evidence>
<keyword evidence="2 5" id="KW-0812">Transmembrane</keyword>
<feature type="transmembrane region" description="Helical" evidence="5">
    <location>
        <begin position="35"/>
        <end position="63"/>
    </location>
</feature>
<evidence type="ECO:0000256" key="3">
    <source>
        <dbReference type="ARBA" id="ARBA00022989"/>
    </source>
</evidence>
<comment type="subcellular location">
    <subcellularLocation>
        <location evidence="1">Membrane</location>
        <topology evidence="1">Multi-pass membrane protein</topology>
    </subcellularLocation>
</comment>
<sequence>MPPSISLPCSPWHGEVHLQAAWILSATDVQANLSVLLAAALVALLDSAIPDLVIGAVVCGLVFRGAIRINRRVRAASRS</sequence>
<dbReference type="AlphaFoldDB" id="A0AA49Q876"/>
<evidence type="ECO:0000313" key="6">
    <source>
        <dbReference type="EMBL" id="WKW12900.1"/>
    </source>
</evidence>
<evidence type="ECO:0000256" key="2">
    <source>
        <dbReference type="ARBA" id="ARBA00022692"/>
    </source>
</evidence>
<keyword evidence="8" id="KW-1185">Reference proteome</keyword>
<proteinExistence type="predicted"/>